<gene>
    <name evidence="6" type="ORF">CTheo_1280</name>
</gene>
<dbReference type="AlphaFoldDB" id="A0A5N5QTX2"/>
<comment type="similarity">
    <text evidence="2">Belongs to the MAK10 family.</text>
</comment>
<dbReference type="GO" id="GO:0016740">
    <property type="term" value="F:transferase activity"/>
    <property type="evidence" value="ECO:0007669"/>
    <property type="project" value="UniProtKB-KW"/>
</dbReference>
<sequence>MSSLVDIKEFIDAATQDLEVGEVLFMPNFSLFDAMSAIEIMDPRMDSALVPPGVTPPEVPFTDPNAPLVAEQVCWILDRTMSAEMGWHGGYALSQTLYTSLYMHQIAPTWQDGMVPQYFPARRYDPLRPLGLVSIVLQAGLMAIVKTCDMVWRELNKGHVFDMEDFNADKADISLLEGIQIPTVIGQLDKALSWLERWNTTDTVWKHALYNRISLRKHILLAVSANESMGDMGARVADALASYHTIRSGPVPSTPPPSSQLHAAFDPTINRRLIVIELMSIDDAWKALQSMLQGMLEICHLLESNDVLDMMMLLRLRARLPPSTNRSAYVRSLNASLLLNTLSPQAQRQWRSRGQVVNPKRPALELFLSQLVGLPISHIRAVNDWPGGTGSLTLPPGQFEEAIERLLVQHTMSLCANRPRMRRKMSRLLADWHVLWEHAVDMAVLVREDPMLKDLRRLPLGILHLRLDNVVDWTFAGFETLLYAESEWPMLYWHLVKVLGQQVQTMETLLRLLQASQGTLTDPQPEQKILKPYLFIEHPLGTLDYVRSCITYSRALRSLSRGTLLTLFARPPKGIDVSMLSKPPTACEALLMGRRFKWAYGSHYKMTKYPDEARPNLDAWMQFAAKTQTRQDGEIIQEGLKDFKEARVHLLNLIDEIPGELRKSLQLTNRRFGGYG</sequence>
<feature type="domain" description="NAA35-like N-terminal" evidence="4">
    <location>
        <begin position="21"/>
        <end position="184"/>
    </location>
</feature>
<evidence type="ECO:0000256" key="2">
    <source>
        <dbReference type="ARBA" id="ARBA00006289"/>
    </source>
</evidence>
<dbReference type="GO" id="GO:0031417">
    <property type="term" value="C:NatC complex"/>
    <property type="evidence" value="ECO:0007669"/>
    <property type="project" value="InterPro"/>
</dbReference>
<comment type="subcellular location">
    <subcellularLocation>
        <location evidence="1">Cytoplasm</location>
    </subcellularLocation>
</comment>
<dbReference type="PANTHER" id="PTHR21373">
    <property type="entry name" value="GLUCOSE REPRESSIBLE PROTEIN MAK10"/>
    <property type="match status" value="1"/>
</dbReference>
<protein>
    <submittedName>
        <fullName evidence="6">N-alpha-acetyltransferase 35</fullName>
    </submittedName>
</protein>
<keyword evidence="3" id="KW-0963">Cytoplasm</keyword>
<organism evidence="6 7">
    <name type="scientific">Ceratobasidium theobromae</name>
    <dbReference type="NCBI Taxonomy" id="1582974"/>
    <lineage>
        <taxon>Eukaryota</taxon>
        <taxon>Fungi</taxon>
        <taxon>Dikarya</taxon>
        <taxon>Basidiomycota</taxon>
        <taxon>Agaricomycotina</taxon>
        <taxon>Agaricomycetes</taxon>
        <taxon>Cantharellales</taxon>
        <taxon>Ceratobasidiaceae</taxon>
        <taxon>Ceratobasidium</taxon>
    </lineage>
</organism>
<evidence type="ECO:0000313" key="6">
    <source>
        <dbReference type="EMBL" id="KAB5595202.1"/>
    </source>
</evidence>
<dbReference type="Pfam" id="PF25789">
    <property type="entry name" value="TPR_NAA35"/>
    <property type="match status" value="1"/>
</dbReference>
<evidence type="ECO:0000259" key="5">
    <source>
        <dbReference type="Pfam" id="PF25789"/>
    </source>
</evidence>
<dbReference type="Pfam" id="PF04112">
    <property type="entry name" value="Mak10"/>
    <property type="match status" value="1"/>
</dbReference>
<reference evidence="6 7" key="1">
    <citation type="journal article" date="2019" name="Fungal Biol. Biotechnol.">
        <title>Draft genome sequence of fastidious pathogen Ceratobasidium theobromae, which causes vascular-streak dieback in Theobroma cacao.</title>
        <authorList>
            <person name="Ali S.S."/>
            <person name="Asman A."/>
            <person name="Shao J."/>
            <person name="Firmansyah A.P."/>
            <person name="Susilo A.W."/>
            <person name="Rosmana A."/>
            <person name="McMahon P."/>
            <person name="Junaid M."/>
            <person name="Guest D."/>
            <person name="Kheng T.Y."/>
            <person name="Meinhardt L.W."/>
            <person name="Bailey B.A."/>
        </authorList>
    </citation>
    <scope>NUCLEOTIDE SEQUENCE [LARGE SCALE GENOMIC DNA]</scope>
    <source>
        <strain evidence="6 7">CT2</strain>
    </source>
</reference>
<keyword evidence="7" id="KW-1185">Reference proteome</keyword>
<dbReference type="Proteomes" id="UP000383932">
    <property type="component" value="Unassembled WGS sequence"/>
</dbReference>
<evidence type="ECO:0000256" key="1">
    <source>
        <dbReference type="ARBA" id="ARBA00004496"/>
    </source>
</evidence>
<dbReference type="PANTHER" id="PTHR21373:SF0">
    <property type="entry name" value="N-ALPHA-ACETYLTRANSFERASE 35, NATC AUXILIARY SUBUNIT"/>
    <property type="match status" value="1"/>
</dbReference>
<evidence type="ECO:0000259" key="4">
    <source>
        <dbReference type="Pfam" id="PF04112"/>
    </source>
</evidence>
<proteinExistence type="inferred from homology"/>
<dbReference type="InterPro" id="IPR007244">
    <property type="entry name" value="Naa35_N"/>
</dbReference>
<keyword evidence="6" id="KW-0808">Transferase</keyword>
<evidence type="ECO:0000313" key="7">
    <source>
        <dbReference type="Proteomes" id="UP000383932"/>
    </source>
</evidence>
<dbReference type="EMBL" id="SSOP01000011">
    <property type="protein sequence ID" value="KAB5595202.1"/>
    <property type="molecule type" value="Genomic_DNA"/>
</dbReference>
<dbReference type="InterPro" id="IPR057982">
    <property type="entry name" value="TPR_NAA35"/>
</dbReference>
<feature type="domain" description="NAA35-like TPR repeats" evidence="5">
    <location>
        <begin position="399"/>
        <end position="517"/>
    </location>
</feature>
<name>A0A5N5QTX2_9AGAM</name>
<accession>A0A5N5QTX2</accession>
<evidence type="ECO:0000256" key="3">
    <source>
        <dbReference type="ARBA" id="ARBA00022490"/>
    </source>
</evidence>
<comment type="caution">
    <text evidence="6">The sequence shown here is derived from an EMBL/GenBank/DDBJ whole genome shotgun (WGS) entry which is preliminary data.</text>
</comment>
<dbReference type="InterPro" id="IPR057983">
    <property type="entry name" value="NAA35-like_N"/>
</dbReference>
<dbReference type="OrthoDB" id="269405at2759"/>